<dbReference type="GO" id="GO:0007264">
    <property type="term" value="P:small GTPase-mediated signal transduction"/>
    <property type="evidence" value="ECO:0007669"/>
    <property type="project" value="InterPro"/>
</dbReference>
<organism evidence="3 4">
    <name type="scientific">Sclerotinia borealis (strain F-4128)</name>
    <dbReference type="NCBI Taxonomy" id="1432307"/>
    <lineage>
        <taxon>Eukaryota</taxon>
        <taxon>Fungi</taxon>
        <taxon>Dikarya</taxon>
        <taxon>Ascomycota</taxon>
        <taxon>Pezizomycotina</taxon>
        <taxon>Leotiomycetes</taxon>
        <taxon>Helotiales</taxon>
        <taxon>Sclerotiniaceae</taxon>
        <taxon>Sclerotinia</taxon>
    </lineage>
</organism>
<evidence type="ECO:0000313" key="3">
    <source>
        <dbReference type="EMBL" id="ESZ97329.1"/>
    </source>
</evidence>
<name>W9CRY3_SCLBF</name>
<accession>W9CRY3</accession>
<evidence type="ECO:0000313" key="4">
    <source>
        <dbReference type="Proteomes" id="UP000019487"/>
    </source>
</evidence>
<comment type="caution">
    <text evidence="3">The sequence shown here is derived from an EMBL/GenBank/DDBJ whole genome shotgun (WGS) entry which is preliminary data.</text>
</comment>
<dbReference type="SUPFAM" id="SSF52540">
    <property type="entry name" value="P-loop containing nucleoside triphosphate hydrolases"/>
    <property type="match status" value="1"/>
</dbReference>
<dbReference type="FunFam" id="3.40.50.300:FF:002308">
    <property type="entry name" value="Similar to Rho-like small GTPase"/>
    <property type="match status" value="1"/>
</dbReference>
<dbReference type="InterPro" id="IPR003578">
    <property type="entry name" value="Small_GTPase_Rho"/>
</dbReference>
<dbReference type="Proteomes" id="UP000019487">
    <property type="component" value="Unassembled WGS sequence"/>
</dbReference>
<dbReference type="InterPro" id="IPR001806">
    <property type="entry name" value="Small_GTPase"/>
</dbReference>
<evidence type="ECO:0000256" key="1">
    <source>
        <dbReference type="ARBA" id="ARBA00022741"/>
    </source>
</evidence>
<evidence type="ECO:0000256" key="2">
    <source>
        <dbReference type="ARBA" id="ARBA00023134"/>
    </source>
</evidence>
<dbReference type="GO" id="GO:0003924">
    <property type="term" value="F:GTPase activity"/>
    <property type="evidence" value="ECO:0007669"/>
    <property type="project" value="InterPro"/>
</dbReference>
<dbReference type="OrthoDB" id="25896at2759"/>
<proteinExistence type="predicted"/>
<keyword evidence="4" id="KW-1185">Reference proteome</keyword>
<dbReference type="EMBL" id="AYSA01000091">
    <property type="protein sequence ID" value="ESZ97329.1"/>
    <property type="molecule type" value="Genomic_DNA"/>
</dbReference>
<keyword evidence="2" id="KW-0342">GTP-binding</keyword>
<sequence length="203" mass="22457">MNEPPLETPPIETTVLLLGDPGVGKSTFLSQPPSNLSSTDTSNQAHLLLDSHQPFTFGIRFSNIPYRINFYDTSSPIDWKTLTPKVVVLCYAVSSRLSLINAQRFWAKELQAAFQYELPILLLALKRDLRSEKDPNGIIYPQEGHRVAQELRCDRYMECSSQTGELISEVWEDISRTAVLAAGGGRAGQNGDRGLSDGGCVIM</sequence>
<gene>
    <name evidence="3" type="ORF">SBOR_2292</name>
</gene>
<protein>
    <recommendedName>
        <fullName evidence="5">Rho-like small GTPase</fullName>
    </recommendedName>
</protein>
<dbReference type="SMART" id="SM00173">
    <property type="entry name" value="RAS"/>
    <property type="match status" value="1"/>
</dbReference>
<keyword evidence="1" id="KW-0547">Nucleotide-binding</keyword>
<dbReference type="Pfam" id="PF00071">
    <property type="entry name" value="Ras"/>
    <property type="match status" value="1"/>
</dbReference>
<dbReference type="SMART" id="SM00174">
    <property type="entry name" value="RHO"/>
    <property type="match status" value="1"/>
</dbReference>
<dbReference type="PRINTS" id="PR00449">
    <property type="entry name" value="RASTRNSFRMNG"/>
</dbReference>
<reference evidence="3 4" key="1">
    <citation type="journal article" date="2014" name="Genome Announc.">
        <title>Draft genome sequence of Sclerotinia borealis, a psychrophilic plant pathogenic fungus.</title>
        <authorList>
            <person name="Mardanov A.V."/>
            <person name="Beletsky A.V."/>
            <person name="Kadnikov V.V."/>
            <person name="Ignatov A.N."/>
            <person name="Ravin N.V."/>
        </authorList>
    </citation>
    <scope>NUCLEOTIDE SEQUENCE [LARGE SCALE GENOMIC DNA]</scope>
    <source>
        <strain evidence="4">F-4157</strain>
    </source>
</reference>
<dbReference type="PANTHER" id="PTHR24072">
    <property type="entry name" value="RHO FAMILY GTPASE"/>
    <property type="match status" value="1"/>
</dbReference>
<dbReference type="AlphaFoldDB" id="W9CRY3"/>
<dbReference type="SMART" id="SM00175">
    <property type="entry name" value="RAB"/>
    <property type="match status" value="1"/>
</dbReference>
<dbReference type="GO" id="GO:0005525">
    <property type="term" value="F:GTP binding"/>
    <property type="evidence" value="ECO:0007669"/>
    <property type="project" value="UniProtKB-KW"/>
</dbReference>
<dbReference type="InterPro" id="IPR027417">
    <property type="entry name" value="P-loop_NTPase"/>
</dbReference>
<dbReference type="Gene3D" id="3.40.50.300">
    <property type="entry name" value="P-loop containing nucleotide triphosphate hydrolases"/>
    <property type="match status" value="1"/>
</dbReference>
<evidence type="ECO:0008006" key="5">
    <source>
        <dbReference type="Google" id="ProtNLM"/>
    </source>
</evidence>
<dbReference type="STRING" id="1432307.W9CRY3"/>
<dbReference type="HOGENOM" id="CLU_041217_21_4_1"/>